<sequence>MSGARTRETLALARYYFTDVERAVIKSTSKDDSRALKPKHINVLVAVTFQRDFPMSDMFKFINTRLRENHWVIVFKSLILIHILMREGSADRVTGYLVSASMLNLSHFRDRSTNPYGQAQSRNIHAYAAYLEEKTQSFRVIKRDFVHTKDQQTERFSILTSDQAAALIEETSLIGSQINSLLGCSFYMQDIDNLVTLQAFRLLLLDMMTLFRLLNEGVLRILSLFFEMTRSDAEKALVIYKQFAQETAKSLKFFEIGRKLKQSLGIDVPEFKHAPIQLANALEDYLMSPDFEANRAAYRSKKGLGGPASTPASKEPGLQEINDQPIFLRGGALGMPSTEEIMANPKALIDFFSSIDNHLVTVQDDPLFITGQHQQHQHQQQGGILTAVPGMRIGTVNNGAAGANPFQPIAIEYNLQTTNPFDGTAGPFGATPQQSFDSTPVNQPGYTNHAYNAQPHLAFGHGDSGQLQMYNSPQQQQQHLTLFNPFSQPPQHADLSSTSHNDFNNSNSNPFQQQQQHFSAFRGGGAPGSSSPFGQPLQNAFTVESVFGQQTMHQQQPSYQPMQTTPFNQPSFSFQQALQASTSNSSSNAMSELNPFAAQNQPRLAIMAPLSGDNTADNPSTSLTTPFGPSNNAGGGGQPMNPFINNHGRAY</sequence>
<dbReference type="PANTHER" id="PTHR22951">
    <property type="entry name" value="CLATHRIN ASSEMBLY PROTEIN"/>
    <property type="match status" value="1"/>
</dbReference>
<dbReference type="VEuPathDB" id="FungiDB:SeMB42_g03039"/>
<keyword evidence="5" id="KW-1185">Reference proteome</keyword>
<reference evidence="5 6" key="1">
    <citation type="journal article" date="2019" name="Sci. Rep.">
        <title>Comparative genomics of chytrid fungi reveal insights into the obligate biotrophic and pathogenic lifestyle of Synchytrium endobioticum.</title>
        <authorList>
            <person name="van de Vossenberg B.T.L.H."/>
            <person name="Warris S."/>
            <person name="Nguyen H.D.T."/>
            <person name="van Gent-Pelzer M.P.E."/>
            <person name="Joly D.L."/>
            <person name="van de Geest H.C."/>
            <person name="Bonants P.J.M."/>
            <person name="Smith D.S."/>
            <person name="Levesque C.A."/>
            <person name="van der Lee T.A.J."/>
        </authorList>
    </citation>
    <scope>NUCLEOTIDE SEQUENCE [LARGE SCALE GENOMIC DNA]</scope>
    <source>
        <strain evidence="3 6">LEV6574</strain>
        <strain evidence="4 5">MB42</strain>
    </source>
</reference>
<dbReference type="Proteomes" id="UP000320475">
    <property type="component" value="Unassembled WGS sequence"/>
</dbReference>
<protein>
    <recommendedName>
        <fullName evidence="2">ENTH domain-containing protein</fullName>
    </recommendedName>
</protein>
<dbReference type="AlphaFoldDB" id="A0A507D8M2"/>
<dbReference type="SUPFAM" id="SSF89009">
    <property type="entry name" value="GAT-like domain"/>
    <property type="match status" value="1"/>
</dbReference>
<accession>A0A507D8M2</accession>
<dbReference type="InterPro" id="IPR045192">
    <property type="entry name" value="AP180-like"/>
</dbReference>
<feature type="region of interest" description="Disordered" evidence="1">
    <location>
        <begin position="629"/>
        <end position="651"/>
    </location>
</feature>
<dbReference type="Gene3D" id="1.25.40.90">
    <property type="match status" value="1"/>
</dbReference>
<dbReference type="Pfam" id="PF07651">
    <property type="entry name" value="ANTH"/>
    <property type="match status" value="1"/>
</dbReference>
<evidence type="ECO:0000259" key="2">
    <source>
        <dbReference type="PROSITE" id="PS50942"/>
    </source>
</evidence>
<evidence type="ECO:0000313" key="5">
    <source>
        <dbReference type="Proteomes" id="UP000317494"/>
    </source>
</evidence>
<organism evidence="3 6">
    <name type="scientific">Synchytrium endobioticum</name>
    <dbReference type="NCBI Taxonomy" id="286115"/>
    <lineage>
        <taxon>Eukaryota</taxon>
        <taxon>Fungi</taxon>
        <taxon>Fungi incertae sedis</taxon>
        <taxon>Chytridiomycota</taxon>
        <taxon>Chytridiomycota incertae sedis</taxon>
        <taxon>Chytridiomycetes</taxon>
        <taxon>Synchytriales</taxon>
        <taxon>Synchytriaceae</taxon>
        <taxon>Synchytrium</taxon>
    </lineage>
</organism>
<dbReference type="InterPro" id="IPR013809">
    <property type="entry name" value="ENTH"/>
</dbReference>
<dbReference type="EMBL" id="QEAM01000067">
    <property type="protein sequence ID" value="TPX47873.1"/>
    <property type="molecule type" value="Genomic_DNA"/>
</dbReference>
<dbReference type="Gene3D" id="1.20.58.150">
    <property type="entry name" value="ANTH domain"/>
    <property type="match status" value="1"/>
</dbReference>
<dbReference type="GO" id="GO:0072583">
    <property type="term" value="P:clathrin-dependent endocytosis"/>
    <property type="evidence" value="ECO:0007669"/>
    <property type="project" value="InterPro"/>
</dbReference>
<evidence type="ECO:0000313" key="3">
    <source>
        <dbReference type="EMBL" id="TPX47873.1"/>
    </source>
</evidence>
<proteinExistence type="predicted"/>
<dbReference type="GO" id="GO:0006900">
    <property type="term" value="P:vesicle budding from membrane"/>
    <property type="evidence" value="ECO:0007669"/>
    <property type="project" value="TreeGrafter"/>
</dbReference>
<dbReference type="InterPro" id="IPR011417">
    <property type="entry name" value="ANTH_dom"/>
</dbReference>
<dbReference type="PROSITE" id="PS50942">
    <property type="entry name" value="ENTH"/>
    <property type="match status" value="1"/>
</dbReference>
<dbReference type="GO" id="GO:0048268">
    <property type="term" value="P:clathrin coat assembly"/>
    <property type="evidence" value="ECO:0007669"/>
    <property type="project" value="InterPro"/>
</dbReference>
<dbReference type="InterPro" id="IPR008942">
    <property type="entry name" value="ENTH_VHS"/>
</dbReference>
<dbReference type="GO" id="GO:0000149">
    <property type="term" value="F:SNARE binding"/>
    <property type="evidence" value="ECO:0007669"/>
    <property type="project" value="TreeGrafter"/>
</dbReference>
<dbReference type="EMBL" id="QEAN01000102">
    <property type="protein sequence ID" value="TPX48309.1"/>
    <property type="molecule type" value="Genomic_DNA"/>
</dbReference>
<dbReference type="OrthoDB" id="44015at2759"/>
<dbReference type="GO" id="GO:0030136">
    <property type="term" value="C:clathrin-coated vesicle"/>
    <property type="evidence" value="ECO:0007669"/>
    <property type="project" value="InterPro"/>
</dbReference>
<comment type="caution">
    <text evidence="3">The sequence shown here is derived from an EMBL/GenBank/DDBJ whole genome shotgun (WGS) entry which is preliminary data.</text>
</comment>
<dbReference type="SMART" id="SM00273">
    <property type="entry name" value="ENTH"/>
    <property type="match status" value="1"/>
</dbReference>
<dbReference type="SUPFAM" id="SSF48464">
    <property type="entry name" value="ENTH/VHS domain"/>
    <property type="match status" value="1"/>
</dbReference>
<dbReference type="CDD" id="cd16988">
    <property type="entry name" value="ANTH_N_YAP180"/>
    <property type="match status" value="1"/>
</dbReference>
<feature type="region of interest" description="Disordered" evidence="1">
    <location>
        <begin position="484"/>
        <end position="511"/>
    </location>
</feature>
<dbReference type="GO" id="GO:0005546">
    <property type="term" value="F:phosphatidylinositol-4,5-bisphosphate binding"/>
    <property type="evidence" value="ECO:0007669"/>
    <property type="project" value="TreeGrafter"/>
</dbReference>
<dbReference type="PANTHER" id="PTHR22951:SF5">
    <property type="entry name" value="PHOSPHATIDYLINOSITOL-BINDING CLATHRIN ASSEMBLY PROTEIN LAP"/>
    <property type="match status" value="1"/>
</dbReference>
<evidence type="ECO:0000313" key="4">
    <source>
        <dbReference type="EMBL" id="TPX48309.1"/>
    </source>
</evidence>
<evidence type="ECO:0000256" key="1">
    <source>
        <dbReference type="SAM" id="MobiDB-lite"/>
    </source>
</evidence>
<dbReference type="GO" id="GO:0005905">
    <property type="term" value="C:clathrin-coated pit"/>
    <property type="evidence" value="ECO:0007669"/>
    <property type="project" value="TreeGrafter"/>
</dbReference>
<feature type="domain" description="ENTH" evidence="2">
    <location>
        <begin position="12"/>
        <end position="145"/>
    </location>
</feature>
<dbReference type="Proteomes" id="UP000317494">
    <property type="component" value="Unassembled WGS sequence"/>
</dbReference>
<dbReference type="STRING" id="286115.A0A507D8M2"/>
<gene>
    <name evidence="3" type="ORF">SeLEV6574_g02405</name>
    <name evidence="4" type="ORF">SeMB42_g03039</name>
</gene>
<dbReference type="InterPro" id="IPR014712">
    <property type="entry name" value="ANTH_dom_sf"/>
</dbReference>
<dbReference type="GO" id="GO:0032050">
    <property type="term" value="F:clathrin heavy chain binding"/>
    <property type="evidence" value="ECO:0007669"/>
    <property type="project" value="TreeGrafter"/>
</dbReference>
<name>A0A507D8M2_9FUNG</name>
<evidence type="ECO:0000313" key="6">
    <source>
        <dbReference type="Proteomes" id="UP000320475"/>
    </source>
</evidence>
<feature type="compositionally biased region" description="Low complexity" evidence="1">
    <location>
        <begin position="496"/>
        <end position="511"/>
    </location>
</feature>
<dbReference type="GO" id="GO:0005545">
    <property type="term" value="F:1-phosphatidylinositol binding"/>
    <property type="evidence" value="ECO:0007669"/>
    <property type="project" value="InterPro"/>
</dbReference>